<evidence type="ECO:0000256" key="1">
    <source>
        <dbReference type="SAM" id="MobiDB-lite"/>
    </source>
</evidence>
<feature type="compositionally biased region" description="Basic and acidic residues" evidence="1">
    <location>
        <begin position="27"/>
        <end position="40"/>
    </location>
</feature>
<proteinExistence type="predicted"/>
<feature type="region of interest" description="Disordered" evidence="1">
    <location>
        <begin position="222"/>
        <end position="252"/>
    </location>
</feature>
<feature type="region of interest" description="Disordered" evidence="1">
    <location>
        <begin position="120"/>
        <end position="208"/>
    </location>
</feature>
<keyword evidence="3" id="KW-1185">Reference proteome</keyword>
<feature type="compositionally biased region" description="Basic and acidic residues" evidence="1">
    <location>
        <begin position="120"/>
        <end position="138"/>
    </location>
</feature>
<organism evidence="2 3">
    <name type="scientific">Kockovaella imperatae</name>
    <dbReference type="NCBI Taxonomy" id="4999"/>
    <lineage>
        <taxon>Eukaryota</taxon>
        <taxon>Fungi</taxon>
        <taxon>Dikarya</taxon>
        <taxon>Basidiomycota</taxon>
        <taxon>Agaricomycotina</taxon>
        <taxon>Tremellomycetes</taxon>
        <taxon>Tremellales</taxon>
        <taxon>Cuniculitremaceae</taxon>
        <taxon>Kockovaella</taxon>
    </lineage>
</organism>
<dbReference type="EMBL" id="NBSH01000017">
    <property type="protein sequence ID" value="ORX33855.1"/>
    <property type="molecule type" value="Genomic_DNA"/>
</dbReference>
<comment type="caution">
    <text evidence="2">The sequence shown here is derived from an EMBL/GenBank/DDBJ whole genome shotgun (WGS) entry which is preliminary data.</text>
</comment>
<evidence type="ECO:0000313" key="3">
    <source>
        <dbReference type="Proteomes" id="UP000193218"/>
    </source>
</evidence>
<dbReference type="PANTHER" id="PTHR41805">
    <property type="entry name" value="EXPRESSED PROTEIN"/>
    <property type="match status" value="1"/>
</dbReference>
<dbReference type="AlphaFoldDB" id="A0A1Y1U9U8"/>
<feature type="compositionally biased region" description="Low complexity" evidence="1">
    <location>
        <begin position="61"/>
        <end position="71"/>
    </location>
</feature>
<dbReference type="PANTHER" id="PTHR41805:SF1">
    <property type="entry name" value="RRNA-PROCESSING PROTEIN FYV7"/>
    <property type="match status" value="1"/>
</dbReference>
<dbReference type="RefSeq" id="XP_021868154.1">
    <property type="nucleotide sequence ID" value="XM_022017167.1"/>
</dbReference>
<dbReference type="GeneID" id="33558976"/>
<evidence type="ECO:0000313" key="2">
    <source>
        <dbReference type="EMBL" id="ORX33855.1"/>
    </source>
</evidence>
<accession>A0A1Y1U9U8</accession>
<name>A0A1Y1U9U8_9TREE</name>
<dbReference type="STRING" id="4999.A0A1Y1U9U8"/>
<sequence>MARGSDPFFSTAGEAGPSRRSSHIQRAQRERPPGRTERVGARSATPAYSSRGRNRKGYKGKAGTAADGAKAGSEHRKKRSSAFNVGPAHAPKNAYLGKAKKIKADLIMKSKIKREYAKVLKAEGMESDRLKPRGRKGESQSTADPPKNPPVLPSQSPPLLPGSSPTLDEAAFPAPGRPSQRQRATQKPLADKTRALRPQDIGHPMPQTSLRELKKEAYSKFHRPANRSGATPTGAGVMGHGRRGGSQPNLGARMGVLLEKIKRDKAAAN</sequence>
<dbReference type="Proteomes" id="UP000193218">
    <property type="component" value="Unassembled WGS sequence"/>
</dbReference>
<feature type="compositionally biased region" description="Pro residues" evidence="1">
    <location>
        <begin position="146"/>
        <end position="160"/>
    </location>
</feature>
<gene>
    <name evidence="2" type="ORF">BD324DRAFT_638889</name>
</gene>
<reference evidence="2 3" key="1">
    <citation type="submission" date="2017-03" db="EMBL/GenBank/DDBJ databases">
        <title>Widespread Adenine N6-methylation of Active Genes in Fungi.</title>
        <authorList>
            <consortium name="DOE Joint Genome Institute"/>
            <person name="Mondo S.J."/>
            <person name="Dannebaum R.O."/>
            <person name="Kuo R.C."/>
            <person name="Louie K.B."/>
            <person name="Bewick A.J."/>
            <person name="Labutti K."/>
            <person name="Haridas S."/>
            <person name="Kuo A."/>
            <person name="Salamov A."/>
            <person name="Ahrendt S.R."/>
            <person name="Lau R."/>
            <person name="Bowen B.P."/>
            <person name="Lipzen A."/>
            <person name="Sullivan W."/>
            <person name="Andreopoulos W.B."/>
            <person name="Clum A."/>
            <person name="Lindquist E."/>
            <person name="Daum C."/>
            <person name="Northen T.R."/>
            <person name="Ramamoorthy G."/>
            <person name="Schmitz R.J."/>
            <person name="Gryganskyi A."/>
            <person name="Culley D."/>
            <person name="Magnuson J."/>
            <person name="James T.Y."/>
            <person name="O'Malley M.A."/>
            <person name="Stajich J.E."/>
            <person name="Spatafora J.W."/>
            <person name="Visel A."/>
            <person name="Grigoriev I.V."/>
        </authorList>
    </citation>
    <scope>NUCLEOTIDE SEQUENCE [LARGE SCALE GENOMIC DNA]</scope>
    <source>
        <strain evidence="2 3">NRRL Y-17943</strain>
    </source>
</reference>
<feature type="region of interest" description="Disordered" evidence="1">
    <location>
        <begin position="1"/>
        <end position="108"/>
    </location>
</feature>
<protein>
    <recommendedName>
        <fullName evidence="4">rRNA-processing protein FYV7</fullName>
    </recommendedName>
</protein>
<dbReference type="OrthoDB" id="2135053at2759"/>
<evidence type="ECO:0008006" key="4">
    <source>
        <dbReference type="Google" id="ProtNLM"/>
    </source>
</evidence>
<dbReference type="InParanoid" id="A0A1Y1U9U8"/>